<dbReference type="Proteomes" id="UP000789405">
    <property type="component" value="Unassembled WGS sequence"/>
</dbReference>
<evidence type="ECO:0000256" key="1">
    <source>
        <dbReference type="SAM" id="Phobius"/>
    </source>
</evidence>
<name>A0A9N9NC44_9GLOM</name>
<feature type="non-terminal residue" evidence="2">
    <location>
        <position position="238"/>
    </location>
</feature>
<keyword evidence="1" id="KW-0472">Membrane</keyword>
<accession>A0A9N9NC44</accession>
<dbReference type="AlphaFoldDB" id="A0A9N9NC44"/>
<evidence type="ECO:0000313" key="3">
    <source>
        <dbReference type="Proteomes" id="UP000789405"/>
    </source>
</evidence>
<dbReference type="OrthoDB" id="2435715at2759"/>
<organism evidence="2 3">
    <name type="scientific">Dentiscutata erythropus</name>
    <dbReference type="NCBI Taxonomy" id="1348616"/>
    <lineage>
        <taxon>Eukaryota</taxon>
        <taxon>Fungi</taxon>
        <taxon>Fungi incertae sedis</taxon>
        <taxon>Mucoromycota</taxon>
        <taxon>Glomeromycotina</taxon>
        <taxon>Glomeromycetes</taxon>
        <taxon>Diversisporales</taxon>
        <taxon>Gigasporaceae</taxon>
        <taxon>Dentiscutata</taxon>
    </lineage>
</organism>
<keyword evidence="1" id="KW-0812">Transmembrane</keyword>
<gene>
    <name evidence="2" type="ORF">DERYTH_LOCUS14254</name>
</gene>
<comment type="caution">
    <text evidence="2">The sequence shown here is derived from an EMBL/GenBank/DDBJ whole genome shotgun (WGS) entry which is preliminary data.</text>
</comment>
<reference evidence="2" key="1">
    <citation type="submission" date="2021-06" db="EMBL/GenBank/DDBJ databases">
        <authorList>
            <person name="Kallberg Y."/>
            <person name="Tangrot J."/>
            <person name="Rosling A."/>
        </authorList>
    </citation>
    <scope>NUCLEOTIDE SEQUENCE</scope>
    <source>
        <strain evidence="2">MA453B</strain>
    </source>
</reference>
<keyword evidence="3" id="KW-1185">Reference proteome</keyword>
<feature type="transmembrane region" description="Helical" evidence="1">
    <location>
        <begin position="205"/>
        <end position="228"/>
    </location>
</feature>
<proteinExistence type="predicted"/>
<protein>
    <submittedName>
        <fullName evidence="2">19085_t:CDS:1</fullName>
    </submittedName>
</protein>
<keyword evidence="1" id="KW-1133">Transmembrane helix</keyword>
<evidence type="ECO:0000313" key="2">
    <source>
        <dbReference type="EMBL" id="CAG8720090.1"/>
    </source>
</evidence>
<dbReference type="EMBL" id="CAJVPY010010592">
    <property type="protein sequence ID" value="CAG8720090.1"/>
    <property type="molecule type" value="Genomic_DNA"/>
</dbReference>
<sequence length="238" mass="26519">MASAWSLSTDFSIINSYSVWSYGYKPPGYQVTGSFVLFTYLSLDPKGSGIIIWSPNEYEHPILSFNPNPTTTILDAGSSKIIYPGHGINMHPSCDGKFSVARFTAPTDGNYNLSVMLIHIDDHANFTHTGGYIVYNNSLTLWEADLFGIGDFKSYKSTKSGITVRTNETIDFIVGNGLDNVCYCDSVLVDVEIHLLPNNPTNEQIPMTAILLGFIFGLICYFIIHFAYSSCRYWRNTP</sequence>